<evidence type="ECO:0000256" key="1">
    <source>
        <dbReference type="SAM" id="MobiDB-lite"/>
    </source>
</evidence>
<dbReference type="EMBL" id="JAFJMO010000009">
    <property type="protein sequence ID" value="KAJ8267829.1"/>
    <property type="molecule type" value="Genomic_DNA"/>
</dbReference>
<feature type="compositionally biased region" description="Low complexity" evidence="1">
    <location>
        <begin position="47"/>
        <end position="60"/>
    </location>
</feature>
<organism evidence="2 3">
    <name type="scientific">Conger conger</name>
    <name type="common">Conger eel</name>
    <name type="synonym">Muraena conger</name>
    <dbReference type="NCBI Taxonomy" id="82655"/>
    <lineage>
        <taxon>Eukaryota</taxon>
        <taxon>Metazoa</taxon>
        <taxon>Chordata</taxon>
        <taxon>Craniata</taxon>
        <taxon>Vertebrata</taxon>
        <taxon>Euteleostomi</taxon>
        <taxon>Actinopterygii</taxon>
        <taxon>Neopterygii</taxon>
        <taxon>Teleostei</taxon>
        <taxon>Anguilliformes</taxon>
        <taxon>Congridae</taxon>
        <taxon>Conger</taxon>
    </lineage>
</organism>
<sequence length="266" mass="29586">MSVFDLFRGFFGVPGGRHRGDGRSTRDPFFDTLTHDDEDDDDDEGGQDFFFGGYEGGQQDPNDDAMRFGFSFGPSGLRVQEPQFFGEVFKEMEELFGQLGQWERRSDFGNFGAPSIEPPPAQDGPGQDGGAAGGRSLRDFMLKSPESPPHRPSEPPLSSSPLPHWSPFPKFGDVWRGGLLRGREEEEAVKEDRDLDSRVTSEGLDQILTPGSAQPRFRSYFQSVTVSKVVKSDGTVEERRTVCPPSADHRDEGSIFAKYFEGFKGR</sequence>
<feature type="compositionally biased region" description="Basic and acidic residues" evidence="1">
    <location>
        <begin position="190"/>
        <end position="199"/>
    </location>
</feature>
<dbReference type="InterPro" id="IPR017248">
    <property type="entry name" value="HAX-1"/>
</dbReference>
<dbReference type="PANTHER" id="PTHR14938:SF2">
    <property type="entry name" value="HCLS1-ASSOCIATED PROTEIN X-1"/>
    <property type="match status" value="1"/>
</dbReference>
<comment type="caution">
    <text evidence="2">The sequence shown here is derived from an EMBL/GenBank/DDBJ whole genome shotgun (WGS) entry which is preliminary data.</text>
</comment>
<feature type="region of interest" description="Disordered" evidence="1">
    <location>
        <begin position="106"/>
        <end position="164"/>
    </location>
</feature>
<feature type="compositionally biased region" description="Basic and acidic residues" evidence="1">
    <location>
        <begin position="18"/>
        <end position="35"/>
    </location>
</feature>
<dbReference type="GO" id="GO:0030136">
    <property type="term" value="C:clathrin-coated vesicle"/>
    <property type="evidence" value="ECO:0007669"/>
    <property type="project" value="TreeGrafter"/>
</dbReference>
<proteinExistence type="predicted"/>
<reference evidence="2" key="1">
    <citation type="journal article" date="2023" name="Science">
        <title>Genome structures resolve the early diversification of teleost fishes.</title>
        <authorList>
            <person name="Parey E."/>
            <person name="Louis A."/>
            <person name="Montfort J."/>
            <person name="Bouchez O."/>
            <person name="Roques C."/>
            <person name="Iampietro C."/>
            <person name="Lluch J."/>
            <person name="Castinel A."/>
            <person name="Donnadieu C."/>
            <person name="Desvignes T."/>
            <person name="Floi Bucao C."/>
            <person name="Jouanno E."/>
            <person name="Wen M."/>
            <person name="Mejri S."/>
            <person name="Dirks R."/>
            <person name="Jansen H."/>
            <person name="Henkel C."/>
            <person name="Chen W.J."/>
            <person name="Zahm M."/>
            <person name="Cabau C."/>
            <person name="Klopp C."/>
            <person name="Thompson A.W."/>
            <person name="Robinson-Rechavi M."/>
            <person name="Braasch I."/>
            <person name="Lecointre G."/>
            <person name="Bobe J."/>
            <person name="Postlethwait J.H."/>
            <person name="Berthelot C."/>
            <person name="Roest Crollius H."/>
            <person name="Guiguen Y."/>
        </authorList>
    </citation>
    <scope>NUCLEOTIDE SEQUENCE</scope>
    <source>
        <strain evidence="2">Concon-B</strain>
    </source>
</reference>
<feature type="compositionally biased region" description="Acidic residues" evidence="1">
    <location>
        <begin position="36"/>
        <end position="46"/>
    </location>
</feature>
<dbReference type="GO" id="GO:0030833">
    <property type="term" value="P:regulation of actin filament polymerization"/>
    <property type="evidence" value="ECO:0007669"/>
    <property type="project" value="TreeGrafter"/>
</dbReference>
<accession>A0A9Q1DDR4</accession>
<dbReference type="AlphaFoldDB" id="A0A9Q1DDR4"/>
<dbReference type="OrthoDB" id="5562606at2759"/>
<dbReference type="GO" id="GO:0016324">
    <property type="term" value="C:apical plasma membrane"/>
    <property type="evidence" value="ECO:0007669"/>
    <property type="project" value="TreeGrafter"/>
</dbReference>
<dbReference type="GO" id="GO:0016529">
    <property type="term" value="C:sarcoplasmic reticulum"/>
    <property type="evidence" value="ECO:0007669"/>
    <property type="project" value="TreeGrafter"/>
</dbReference>
<gene>
    <name evidence="2" type="ORF">COCON_G00130010</name>
</gene>
<evidence type="ECO:0000313" key="3">
    <source>
        <dbReference type="Proteomes" id="UP001152803"/>
    </source>
</evidence>
<feature type="region of interest" description="Disordered" evidence="1">
    <location>
        <begin position="17"/>
        <end position="67"/>
    </location>
</feature>
<dbReference type="PANTHER" id="PTHR14938">
    <property type="entry name" value="HCLS1-ASSOCIATED PROTEIN X-1"/>
    <property type="match status" value="1"/>
</dbReference>
<evidence type="ECO:0008006" key="4">
    <source>
        <dbReference type="Google" id="ProtNLM"/>
    </source>
</evidence>
<protein>
    <recommendedName>
        <fullName evidence="4">HCLS1-associated protein X-1</fullName>
    </recommendedName>
</protein>
<name>A0A9Q1DDR4_CONCO</name>
<dbReference type="GO" id="GO:0015629">
    <property type="term" value="C:actin cytoskeleton"/>
    <property type="evidence" value="ECO:0007669"/>
    <property type="project" value="TreeGrafter"/>
</dbReference>
<dbReference type="GO" id="GO:0043066">
    <property type="term" value="P:negative regulation of apoptotic process"/>
    <property type="evidence" value="ECO:0007669"/>
    <property type="project" value="InterPro"/>
</dbReference>
<keyword evidence="3" id="KW-1185">Reference proteome</keyword>
<dbReference type="GO" id="GO:0005739">
    <property type="term" value="C:mitochondrion"/>
    <property type="evidence" value="ECO:0007669"/>
    <property type="project" value="TreeGrafter"/>
</dbReference>
<dbReference type="PIRSF" id="PIRSF037634">
    <property type="entry name" value="HS1-associating_X-1"/>
    <property type="match status" value="1"/>
</dbReference>
<evidence type="ECO:0000313" key="2">
    <source>
        <dbReference type="EMBL" id="KAJ8267829.1"/>
    </source>
</evidence>
<dbReference type="Proteomes" id="UP001152803">
    <property type="component" value="Unassembled WGS sequence"/>
</dbReference>
<feature type="region of interest" description="Disordered" evidence="1">
    <location>
        <begin position="182"/>
        <end position="203"/>
    </location>
</feature>